<dbReference type="InterPro" id="IPR001761">
    <property type="entry name" value="Peripla_BP/Lac1_sug-bd_dom"/>
</dbReference>
<dbReference type="SMART" id="SM00354">
    <property type="entry name" value="HTH_LACI"/>
    <property type="match status" value="1"/>
</dbReference>
<dbReference type="PROSITE" id="PS50943">
    <property type="entry name" value="HTH_CROC1"/>
    <property type="match status" value="1"/>
</dbReference>
<reference evidence="7 8" key="1">
    <citation type="submission" date="2014-12" db="EMBL/GenBank/DDBJ databases">
        <title>Draft genome sequence of Paenibacillus kamchatkensis strain B-2647.</title>
        <authorList>
            <person name="Karlyshev A.V."/>
            <person name="Kudryashova E.B."/>
        </authorList>
    </citation>
    <scope>NUCLEOTIDE SEQUENCE [LARGE SCALE GENOMIC DNA]</scope>
    <source>
        <strain evidence="7 8">VKM B-2647</strain>
    </source>
</reference>
<dbReference type="CDD" id="cd19977">
    <property type="entry name" value="PBP1_EndR-like"/>
    <property type="match status" value="1"/>
</dbReference>
<dbReference type="InterPro" id="IPR028082">
    <property type="entry name" value="Peripla_BP_I"/>
</dbReference>
<dbReference type="Gene3D" id="1.10.260.40">
    <property type="entry name" value="lambda repressor-like DNA-binding domains"/>
    <property type="match status" value="1"/>
</dbReference>
<keyword evidence="8" id="KW-1185">Reference proteome</keyword>
<dbReference type="EMBL" id="JXAK01000008">
    <property type="protein sequence ID" value="KIL41506.1"/>
    <property type="molecule type" value="Genomic_DNA"/>
</dbReference>
<keyword evidence="2" id="KW-0805">Transcription regulation</keyword>
<evidence type="ECO:0000256" key="1">
    <source>
        <dbReference type="ARBA" id="ARBA00022491"/>
    </source>
</evidence>
<keyword evidence="4" id="KW-0804">Transcription</keyword>
<dbReference type="Pfam" id="PF00356">
    <property type="entry name" value="LacI"/>
    <property type="match status" value="1"/>
</dbReference>
<comment type="caution">
    <text evidence="7">The sequence shown here is derived from an EMBL/GenBank/DDBJ whole genome shotgun (WGS) entry which is preliminary data.</text>
</comment>
<keyword evidence="1" id="KW-0678">Repressor</keyword>
<protein>
    <submittedName>
        <fullName evidence="7">LacI family transcriptional regulator</fullName>
    </submittedName>
</protein>
<dbReference type="InterPro" id="IPR010982">
    <property type="entry name" value="Lambda_DNA-bd_dom_sf"/>
</dbReference>
<feature type="domain" description="HTH lacI-type" evidence="5">
    <location>
        <begin position="12"/>
        <end position="67"/>
    </location>
</feature>
<evidence type="ECO:0000256" key="2">
    <source>
        <dbReference type="ARBA" id="ARBA00023015"/>
    </source>
</evidence>
<dbReference type="CDD" id="cd01392">
    <property type="entry name" value="HTH_LacI"/>
    <property type="match status" value="1"/>
</dbReference>
<dbReference type="PANTHER" id="PTHR30146:SF148">
    <property type="entry name" value="HTH-TYPE TRANSCRIPTIONAL REPRESSOR PURR-RELATED"/>
    <property type="match status" value="1"/>
</dbReference>
<dbReference type="SUPFAM" id="SSF53822">
    <property type="entry name" value="Periplasmic binding protein-like I"/>
    <property type="match status" value="1"/>
</dbReference>
<evidence type="ECO:0000313" key="7">
    <source>
        <dbReference type="EMBL" id="KIL41506.1"/>
    </source>
</evidence>
<evidence type="ECO:0000313" key="8">
    <source>
        <dbReference type="Proteomes" id="UP000031967"/>
    </source>
</evidence>
<dbReference type="SUPFAM" id="SSF47413">
    <property type="entry name" value="lambda repressor-like DNA-binding domains"/>
    <property type="match status" value="1"/>
</dbReference>
<dbReference type="PROSITE" id="PS50932">
    <property type="entry name" value="HTH_LACI_2"/>
    <property type="match status" value="1"/>
</dbReference>
<name>A0ABR5AKE4_9BACL</name>
<evidence type="ECO:0000256" key="3">
    <source>
        <dbReference type="ARBA" id="ARBA00023125"/>
    </source>
</evidence>
<accession>A0ABR5AKE4</accession>
<sequence length="349" mass="39137">MRRNENVSSNKVTMADVAEKAGVSKSTVSQYLNKRYEYMGAETKKKIEQAIAELDYQPNVVARSLKQKRTSTIGIIVANIMHSFSTEICRAIEDYFQEHGINVILCNTDEDAEKEKRYIEMLQAKQVDGIILFPTGKNNAIYKKLRKQHTPILFIDRKVEGIKSDTIVANNEAAVFEAIEHLAKQGHAKIAIVTAPLLISSRIERMEGYRKAMKKLGLEPKPEFMIHCEISQIRGRLQSLFAEADKPTAIIAGNDLVMLEILAYVKENRIQIPNELALVVFDNIRFADLLTPTLTTISQPSAKMGRTAGELLHERIQAGGQAEPAPRELVFDCKLIVRESSSASTRPIN</sequence>
<proteinExistence type="predicted"/>
<dbReference type="PANTHER" id="PTHR30146">
    <property type="entry name" value="LACI-RELATED TRANSCRIPTIONAL REPRESSOR"/>
    <property type="match status" value="1"/>
</dbReference>
<dbReference type="Gene3D" id="3.40.50.2300">
    <property type="match status" value="2"/>
</dbReference>
<gene>
    <name evidence="7" type="ORF">SD70_06385</name>
</gene>
<organism evidence="7 8">
    <name type="scientific">Gordoniibacillus kamchatkensis</name>
    <dbReference type="NCBI Taxonomy" id="1590651"/>
    <lineage>
        <taxon>Bacteria</taxon>
        <taxon>Bacillati</taxon>
        <taxon>Bacillota</taxon>
        <taxon>Bacilli</taxon>
        <taxon>Bacillales</taxon>
        <taxon>Paenibacillaceae</taxon>
        <taxon>Gordoniibacillus</taxon>
    </lineage>
</organism>
<dbReference type="Proteomes" id="UP000031967">
    <property type="component" value="Unassembled WGS sequence"/>
</dbReference>
<feature type="domain" description="HTH cro/C1-type" evidence="6">
    <location>
        <begin position="9"/>
        <end position="57"/>
    </location>
</feature>
<evidence type="ECO:0000259" key="6">
    <source>
        <dbReference type="PROSITE" id="PS50943"/>
    </source>
</evidence>
<dbReference type="PROSITE" id="PS00356">
    <property type="entry name" value="HTH_LACI_1"/>
    <property type="match status" value="1"/>
</dbReference>
<dbReference type="InterPro" id="IPR001387">
    <property type="entry name" value="Cro/C1-type_HTH"/>
</dbReference>
<keyword evidence="3" id="KW-0238">DNA-binding</keyword>
<dbReference type="Pfam" id="PF00532">
    <property type="entry name" value="Peripla_BP_1"/>
    <property type="match status" value="1"/>
</dbReference>
<dbReference type="InterPro" id="IPR000843">
    <property type="entry name" value="HTH_LacI"/>
</dbReference>
<evidence type="ECO:0000259" key="5">
    <source>
        <dbReference type="PROSITE" id="PS50932"/>
    </source>
</evidence>
<evidence type="ECO:0000256" key="4">
    <source>
        <dbReference type="ARBA" id="ARBA00023163"/>
    </source>
</evidence>